<evidence type="ECO:0000313" key="2">
    <source>
        <dbReference type="EMBL" id="KFH62421.1"/>
    </source>
</evidence>
<evidence type="ECO:0000313" key="3">
    <source>
        <dbReference type="Proteomes" id="UP000243308"/>
    </source>
</evidence>
<dbReference type="EMBL" id="KN042432">
    <property type="protein sequence ID" value="KFH62421.1"/>
    <property type="molecule type" value="Genomic_DNA"/>
</dbReference>
<feature type="domain" description="F-box" evidence="1">
    <location>
        <begin position="1"/>
        <end position="43"/>
    </location>
</feature>
<protein>
    <recommendedName>
        <fullName evidence="1">F-box domain-containing protein</fullName>
    </recommendedName>
</protein>
<dbReference type="InterPro" id="IPR001810">
    <property type="entry name" value="F-box_dom"/>
</dbReference>
<proteinExistence type="predicted"/>
<name>A0A086TKE4_9FUNG</name>
<dbReference type="InterPro" id="IPR032675">
    <property type="entry name" value="LRR_dom_sf"/>
</dbReference>
<dbReference type="InterPro" id="IPR036047">
    <property type="entry name" value="F-box-like_dom_sf"/>
</dbReference>
<organism evidence="2 3">
    <name type="scientific">Podila verticillata NRRL 6337</name>
    <dbReference type="NCBI Taxonomy" id="1069443"/>
    <lineage>
        <taxon>Eukaryota</taxon>
        <taxon>Fungi</taxon>
        <taxon>Fungi incertae sedis</taxon>
        <taxon>Mucoromycota</taxon>
        <taxon>Mortierellomycotina</taxon>
        <taxon>Mortierellomycetes</taxon>
        <taxon>Mortierellales</taxon>
        <taxon>Mortierellaceae</taxon>
        <taxon>Podila</taxon>
    </lineage>
</organism>
<accession>A0A086TKE4</accession>
<dbReference type="SUPFAM" id="SSF52047">
    <property type="entry name" value="RNI-like"/>
    <property type="match status" value="1"/>
</dbReference>
<sequence>MSWFPPELLVTVFSHLSPHDQAQCVRVSRAWSAICIPQLWRRITIATPKAYRRFLTEEGQTALARNAHLVRIFMTIYFPIVESIVRRSPGSGSTSATEAPLAISLFTNLIILDLGTLWRTPFPPAQTPQEAFAAYSGPLPSPPLSPDQEELIRHLIQSNPRLKCLNVGGYIQQCDALLAILTDTSLPNLQYLSLLGDHGGMSPWRDHDLEASPSFAAAKQFLENVPRSLKSLSGRLNANVEDSDELVLHDTPEPCLPHHNLEFVRIYAPFIESEQTIPDPLQQHLLSKFFLSCGQNLKDVQTPHEEHFRIQSLRTILAERGFGASKVLRLEGQETITDEAMALELAKEPDWTRIDFSTCDIMPQGRLTATTLLERCGSLEDLDISTCEGVFTSQDLAELLAKSPKLIKLIASLDHMSAHGWPRNPQLEAQDFVWTPWVCKSLVYLEIQLVGVPRPDIRIGHDGRPVEGGLFRGTVEWSRQIQRLIYYRLAELKDLIHLKLGHCPLEPQPGDSLIVDTEGRLRPQDDEFQLNCLEMSLASGLDMLAGLTQLKVLDLTRCAHRVGVAELEWMQKHWPQLERISGLFDDWYPALEPGVYEWLIENDPAWAWEYRDMQFSEDHRCGGTLLREFSTQAIQVIIAEGVEGIVAQAEATTGNAFQTEEENVVQAEATGGILAQAEEEDEAQAEQN</sequence>
<evidence type="ECO:0000259" key="1">
    <source>
        <dbReference type="PROSITE" id="PS50181"/>
    </source>
</evidence>
<dbReference type="Pfam" id="PF12937">
    <property type="entry name" value="F-box-like"/>
    <property type="match status" value="1"/>
</dbReference>
<dbReference type="GO" id="GO:0019005">
    <property type="term" value="C:SCF ubiquitin ligase complex"/>
    <property type="evidence" value="ECO:0007669"/>
    <property type="project" value="TreeGrafter"/>
</dbReference>
<dbReference type="PROSITE" id="PS50181">
    <property type="entry name" value="FBOX"/>
    <property type="match status" value="1"/>
</dbReference>
<dbReference type="OrthoDB" id="550575at2759"/>
<dbReference type="SUPFAM" id="SSF81383">
    <property type="entry name" value="F-box domain"/>
    <property type="match status" value="1"/>
</dbReference>
<dbReference type="Gene3D" id="3.80.10.10">
    <property type="entry name" value="Ribonuclease Inhibitor"/>
    <property type="match status" value="1"/>
</dbReference>
<dbReference type="Gene3D" id="1.20.1280.50">
    <property type="match status" value="1"/>
</dbReference>
<dbReference type="Proteomes" id="UP000243308">
    <property type="component" value="Unassembled WGS sequence"/>
</dbReference>
<dbReference type="PANTHER" id="PTHR13318">
    <property type="entry name" value="PARTNER OF PAIRED, ISOFORM B-RELATED"/>
    <property type="match status" value="1"/>
</dbReference>
<dbReference type="GO" id="GO:0031146">
    <property type="term" value="P:SCF-dependent proteasomal ubiquitin-dependent protein catabolic process"/>
    <property type="evidence" value="ECO:0007669"/>
    <property type="project" value="TreeGrafter"/>
</dbReference>
<dbReference type="AlphaFoldDB" id="A0A086TKE4"/>
<keyword evidence="3" id="KW-1185">Reference proteome</keyword>
<reference evidence="2 3" key="1">
    <citation type="submission" date="2011-02" db="EMBL/GenBank/DDBJ databases">
        <title>The Genome Sequence of Mortierella verticillata NRRL 6337.</title>
        <authorList>
            <consortium name="The Broad Institute Genome Sequencing Platform"/>
            <person name="Russ C."/>
            <person name="Cuomo C."/>
            <person name="Burger G."/>
            <person name="Gray M.W."/>
            <person name="Holland P.W.H."/>
            <person name="King N."/>
            <person name="Lang F.B.F."/>
            <person name="Roger A.J."/>
            <person name="Ruiz-Trillo I."/>
            <person name="Young S.K."/>
            <person name="Zeng Q."/>
            <person name="Gargeya S."/>
            <person name="Alvarado L."/>
            <person name="Berlin A."/>
            <person name="Chapman S.B."/>
            <person name="Chen Z."/>
            <person name="Freedman E."/>
            <person name="Gellesch M."/>
            <person name="Goldberg J."/>
            <person name="Griggs A."/>
            <person name="Gujja S."/>
            <person name="Heilman E."/>
            <person name="Heiman D."/>
            <person name="Howarth C."/>
            <person name="Mehta T."/>
            <person name="Neiman D."/>
            <person name="Pearson M."/>
            <person name="Roberts A."/>
            <person name="Saif S."/>
            <person name="Shea T."/>
            <person name="Shenoy N."/>
            <person name="Sisk P."/>
            <person name="Stolte C."/>
            <person name="Sykes S."/>
            <person name="White J."/>
            <person name="Yandava C."/>
            <person name="Haas B."/>
            <person name="Nusbaum C."/>
            <person name="Birren B."/>
        </authorList>
    </citation>
    <scope>NUCLEOTIDE SEQUENCE [LARGE SCALE GENOMIC DNA]</scope>
    <source>
        <strain evidence="2 3">NRRL 6337</strain>
    </source>
</reference>
<gene>
    <name evidence="2" type="ORF">MVEG_11630</name>
</gene>